<dbReference type="EMBL" id="CABR01000082">
    <property type="protein sequence ID" value="CBI10310.1"/>
    <property type="molecule type" value="Genomic_DNA"/>
</dbReference>
<feature type="transmembrane region" description="Helical" evidence="7">
    <location>
        <begin position="309"/>
        <end position="333"/>
    </location>
</feature>
<proteinExistence type="inferred from homology"/>
<evidence type="ECO:0000256" key="1">
    <source>
        <dbReference type="ARBA" id="ARBA00004651"/>
    </source>
</evidence>
<feature type="transmembrane region" description="Helical" evidence="7">
    <location>
        <begin position="362"/>
        <end position="383"/>
    </location>
</feature>
<dbReference type="GO" id="GO:0005886">
    <property type="term" value="C:plasma membrane"/>
    <property type="evidence" value="ECO:0007669"/>
    <property type="project" value="UniProtKB-SubCell"/>
</dbReference>
<evidence type="ECO:0000256" key="6">
    <source>
        <dbReference type="ARBA" id="ARBA00023136"/>
    </source>
</evidence>
<dbReference type="AlphaFoldDB" id="E6QST8"/>
<keyword evidence="6 7" id="KW-0472">Membrane</keyword>
<evidence type="ECO:0000256" key="5">
    <source>
        <dbReference type="ARBA" id="ARBA00022989"/>
    </source>
</evidence>
<evidence type="ECO:0000256" key="2">
    <source>
        <dbReference type="ARBA" id="ARBA00008929"/>
    </source>
</evidence>
<keyword evidence="5 7" id="KW-1133">Transmembrane helix</keyword>
<feature type="transmembrane region" description="Helical" evidence="7">
    <location>
        <begin position="128"/>
        <end position="147"/>
    </location>
</feature>
<name>E6QST8_9ZZZZ</name>
<evidence type="ECO:0000256" key="3">
    <source>
        <dbReference type="ARBA" id="ARBA00022475"/>
    </source>
</evidence>
<keyword evidence="4 7" id="KW-0812">Transmembrane</keyword>
<evidence type="ECO:0000313" key="8">
    <source>
        <dbReference type="EMBL" id="CBI10310.1"/>
    </source>
</evidence>
<evidence type="ECO:0000256" key="7">
    <source>
        <dbReference type="SAM" id="Phobius"/>
    </source>
</evidence>
<feature type="transmembrane region" description="Helical" evidence="7">
    <location>
        <begin position="237"/>
        <end position="255"/>
    </location>
</feature>
<gene>
    <name evidence="8" type="primary">DsrP</name>
    <name evidence="8" type="ORF">CARN7_1087</name>
</gene>
<feature type="transmembrane region" description="Helical" evidence="7">
    <location>
        <begin position="56"/>
        <end position="80"/>
    </location>
</feature>
<organism evidence="8">
    <name type="scientific">mine drainage metagenome</name>
    <dbReference type="NCBI Taxonomy" id="410659"/>
    <lineage>
        <taxon>unclassified sequences</taxon>
        <taxon>metagenomes</taxon>
        <taxon>ecological metagenomes</taxon>
    </lineage>
</organism>
<dbReference type="Gene3D" id="1.20.1630.10">
    <property type="entry name" value="Formate dehydrogenase/DMSO reductase domain"/>
    <property type="match status" value="1"/>
</dbReference>
<dbReference type="PANTHER" id="PTHR34856:SF2">
    <property type="entry name" value="PROTEIN NRFD"/>
    <property type="match status" value="1"/>
</dbReference>
<reference evidence="8" key="1">
    <citation type="submission" date="2009-10" db="EMBL/GenBank/DDBJ databases">
        <title>Diversity of trophic interactions inside an arsenic-rich microbial ecosystem.</title>
        <authorList>
            <person name="Bertin P.N."/>
            <person name="Heinrich-Salmeron A."/>
            <person name="Pelletier E."/>
            <person name="Goulhen-Chollet F."/>
            <person name="Arsene-Ploetze F."/>
            <person name="Gallien S."/>
            <person name="Calteau A."/>
            <person name="Vallenet D."/>
            <person name="Casiot C."/>
            <person name="Chane-Woon-Ming B."/>
            <person name="Giloteaux L."/>
            <person name="Barakat M."/>
            <person name="Bonnefoy V."/>
            <person name="Bruneel O."/>
            <person name="Chandler M."/>
            <person name="Cleiss J."/>
            <person name="Duran R."/>
            <person name="Elbaz-Poulichet F."/>
            <person name="Fonknechten N."/>
            <person name="Lauga B."/>
            <person name="Mornico D."/>
            <person name="Ortet P."/>
            <person name="Schaeffer C."/>
            <person name="Siguier P."/>
            <person name="Alexander Thil Smith A."/>
            <person name="Van Dorsselaer A."/>
            <person name="Weissenbach J."/>
            <person name="Medigue C."/>
            <person name="Le Paslier D."/>
        </authorList>
    </citation>
    <scope>NUCLEOTIDE SEQUENCE</scope>
</reference>
<keyword evidence="3" id="KW-1003">Cell membrane</keyword>
<feature type="transmembrane region" description="Helical" evidence="7">
    <location>
        <begin position="14"/>
        <end position="36"/>
    </location>
</feature>
<dbReference type="InterPro" id="IPR005614">
    <property type="entry name" value="NrfD-like"/>
</dbReference>
<accession>E6QST8</accession>
<dbReference type="InterPro" id="IPR052049">
    <property type="entry name" value="Electron_transfer_protein"/>
</dbReference>
<feature type="transmembrane region" description="Helical" evidence="7">
    <location>
        <begin position="192"/>
        <end position="217"/>
    </location>
</feature>
<feature type="transmembrane region" description="Helical" evidence="7">
    <location>
        <begin position="275"/>
        <end position="297"/>
    </location>
</feature>
<evidence type="ECO:0000256" key="4">
    <source>
        <dbReference type="ARBA" id="ARBA00022692"/>
    </source>
</evidence>
<dbReference type="PANTHER" id="PTHR34856">
    <property type="entry name" value="PROTEIN NRFD"/>
    <property type="match status" value="1"/>
</dbReference>
<feature type="transmembrane region" description="Helical" evidence="7">
    <location>
        <begin position="167"/>
        <end position="186"/>
    </location>
</feature>
<protein>
    <submittedName>
        <fullName evidence="8">Molybdopterin oxidoreductase, membrane subunit DsrP protein</fullName>
    </submittedName>
</protein>
<sequence length="402" mass="44309">MQIEFRELDGKSNAYYGLLGGWVVLVLIGLFSAFQMEHYGHIITGMNNQVVWGMPHVFAVFMIVAASGALNVASIATVFGKKFYKPLAPLSALLAIALLAGGLTVLMLDLGRSDRVIVAMTHYNFKSVFAWNVFLYTGFFGFAALYIWTMMDRSVNRFNKPAGFGAFIWRLMLTTGTGSIFGFLVARQAYDSALLAPMFIIMSFSYGLAVYLLVLMLAYRWSKRLIGDVVITRLKNLLGVFVAAVMYFVLVYHLTNLYFTKQHDFERFILLDGGIYTLLFWGGQIVLGSVLPLILLYAPATRKSVSATFAACLLVVLGGLAQMYVTIIGGQAFPLQLFPGMVETSSFYDGVIHPYTPSLVEILLGLGGVGVVGAIVVFAVKLFRFLPESLDNSVIDAHHNVH</sequence>
<comment type="similarity">
    <text evidence="2">Belongs to the NrfD family.</text>
</comment>
<comment type="subcellular location">
    <subcellularLocation>
        <location evidence="1">Cell membrane</location>
        <topology evidence="1">Multi-pass membrane protein</topology>
    </subcellularLocation>
</comment>
<feature type="transmembrane region" description="Helical" evidence="7">
    <location>
        <begin position="87"/>
        <end position="108"/>
    </location>
</feature>
<comment type="caution">
    <text evidence="8">The sequence shown here is derived from an EMBL/GenBank/DDBJ whole genome shotgun (WGS) entry which is preliminary data.</text>
</comment>
<dbReference type="Pfam" id="PF03916">
    <property type="entry name" value="NrfD"/>
    <property type="match status" value="1"/>
</dbReference>